<keyword evidence="1" id="KW-0472">Membrane</keyword>
<keyword evidence="1" id="KW-0812">Transmembrane</keyword>
<evidence type="ECO:0000256" key="1">
    <source>
        <dbReference type="SAM" id="Phobius"/>
    </source>
</evidence>
<reference evidence="2 3" key="1">
    <citation type="journal article" date="2020" name="J Geophys Res Biogeosci">
        <title>Magnetotaxis as an Adaptation to Enable Bacterial Shuttling of Microbial Sulfur and Sulfur Cycling Across Aquatic Oxic#Anoxic Interfaces.</title>
        <authorList>
            <person name="Li J."/>
            <person name="Liu P."/>
            <person name="Wang J."/>
            <person name="Roberts A.P."/>
            <person name="Pan Y."/>
        </authorList>
    </citation>
    <scope>NUCLEOTIDE SEQUENCE [LARGE SCALE GENOMIC DNA]</scope>
    <source>
        <strain evidence="2 3">MYR-1_YQ</strain>
    </source>
</reference>
<evidence type="ECO:0000313" key="3">
    <source>
        <dbReference type="Proteomes" id="UP001196980"/>
    </source>
</evidence>
<comment type="caution">
    <text evidence="2">The sequence shown here is derived from an EMBL/GenBank/DDBJ whole genome shotgun (WGS) entry which is preliminary data.</text>
</comment>
<feature type="transmembrane region" description="Helical" evidence="1">
    <location>
        <begin position="58"/>
        <end position="78"/>
    </location>
</feature>
<proteinExistence type="predicted"/>
<evidence type="ECO:0000313" key="2">
    <source>
        <dbReference type="EMBL" id="MBV6342902.1"/>
    </source>
</evidence>
<name>A0ABS6S226_9BACT</name>
<organism evidence="2 3">
    <name type="scientific">Candidatus Magnetobacterium casense</name>
    <dbReference type="NCBI Taxonomy" id="1455061"/>
    <lineage>
        <taxon>Bacteria</taxon>
        <taxon>Pseudomonadati</taxon>
        <taxon>Nitrospirota</taxon>
        <taxon>Thermodesulfovibrionia</taxon>
        <taxon>Thermodesulfovibrionales</taxon>
        <taxon>Candidatus Magnetobacteriaceae</taxon>
        <taxon>Candidatus Magnetobacterium</taxon>
    </lineage>
</organism>
<accession>A0ABS6S226</accession>
<dbReference type="Proteomes" id="UP001196980">
    <property type="component" value="Unassembled WGS sequence"/>
</dbReference>
<keyword evidence="1" id="KW-1133">Transmembrane helix</keyword>
<keyword evidence="3" id="KW-1185">Reference proteome</keyword>
<dbReference type="RefSeq" id="WP_218253513.1">
    <property type="nucleotide sequence ID" value="NZ_JABXWD010000375.1"/>
</dbReference>
<gene>
    <name evidence="2" type="ORF">HWQ67_15050</name>
</gene>
<protein>
    <submittedName>
        <fullName evidence="2">Uncharacterized protein</fullName>
    </submittedName>
</protein>
<sequence>MPDEVEVKIVNADGDPYVVKVVNKESDPHNVKILTKEDKPLYIEEITKKDWLYRYEKLILPTLSFMVLVIIGTIVNSLA</sequence>
<dbReference type="EMBL" id="JABXWD010000375">
    <property type="protein sequence ID" value="MBV6342902.1"/>
    <property type="molecule type" value="Genomic_DNA"/>
</dbReference>